<feature type="chain" id="PRO_5017345784" evidence="2">
    <location>
        <begin position="27"/>
        <end position="81"/>
    </location>
</feature>
<comment type="caution">
    <text evidence="3">The sequence shown here is derived from an EMBL/GenBank/DDBJ whole genome shotgun (WGS) entry which is preliminary data.</text>
</comment>
<evidence type="ECO:0000256" key="2">
    <source>
        <dbReference type="SAM" id="SignalP"/>
    </source>
</evidence>
<accession>A0A3A4R073</accession>
<feature type="signal peptide" evidence="2">
    <location>
        <begin position="1"/>
        <end position="26"/>
    </location>
</feature>
<dbReference type="AlphaFoldDB" id="A0A3A4R073"/>
<keyword evidence="2" id="KW-0732">Signal</keyword>
<dbReference type="Proteomes" id="UP000266426">
    <property type="component" value="Unassembled WGS sequence"/>
</dbReference>
<feature type="compositionally biased region" description="Low complexity" evidence="1">
    <location>
        <begin position="43"/>
        <end position="68"/>
    </location>
</feature>
<reference evidence="3" key="2">
    <citation type="submission" date="2018-03" db="EMBL/GenBank/DDBJ databases">
        <authorList>
            <person name="Keele B.F."/>
        </authorList>
    </citation>
    <scope>NUCLEOTIDE SEQUENCE</scope>
    <source>
        <strain evidence="3">SURF_26</strain>
    </source>
</reference>
<name>A0A3A4R073_9BACT</name>
<sequence length="81" mass="8428">MSRNKTMKIFTVMTAVLLLAGSSLYAQCSYSGGGMKSKDKSSESVPPQSQSSQSGQEEESTGTTTSQPIQGDTGAQGDESN</sequence>
<evidence type="ECO:0000313" key="3">
    <source>
        <dbReference type="EMBL" id="RJP59530.1"/>
    </source>
</evidence>
<gene>
    <name evidence="3" type="ORF">C4541_05765</name>
</gene>
<feature type="region of interest" description="Disordered" evidence="1">
    <location>
        <begin position="30"/>
        <end position="81"/>
    </location>
</feature>
<protein>
    <submittedName>
        <fullName evidence="3">Uncharacterized protein</fullName>
    </submittedName>
</protein>
<evidence type="ECO:0000256" key="1">
    <source>
        <dbReference type="SAM" id="MobiDB-lite"/>
    </source>
</evidence>
<dbReference type="EMBL" id="QZJZ01000047">
    <property type="protein sequence ID" value="RJP59530.1"/>
    <property type="molecule type" value="Genomic_DNA"/>
</dbReference>
<reference evidence="3" key="1">
    <citation type="journal article" date="2017" name="ISME J.">
        <title>Energy and carbon metabolisms in a deep terrestrial subsurface fluid microbial community.</title>
        <authorList>
            <person name="Momper L."/>
            <person name="Jungbluth S.P."/>
            <person name="Lee M.D."/>
            <person name="Amend J.P."/>
        </authorList>
    </citation>
    <scope>NUCLEOTIDE SEQUENCE [LARGE SCALE GENOMIC DNA]</scope>
    <source>
        <strain evidence="3">SURF_26</strain>
    </source>
</reference>
<organism evidence="3">
    <name type="scientific">Candidatus Auribacter fodinae</name>
    <dbReference type="NCBI Taxonomy" id="2093366"/>
    <lineage>
        <taxon>Bacteria</taxon>
        <taxon>Pseudomonadati</taxon>
        <taxon>Candidatus Auribacterota</taxon>
        <taxon>Candidatus Auribacteria</taxon>
        <taxon>Candidatus Auribacterales</taxon>
        <taxon>Candidatus Auribacteraceae</taxon>
        <taxon>Candidatus Auribacter</taxon>
    </lineage>
</organism>
<proteinExistence type="predicted"/>